<dbReference type="EMBL" id="CP042912">
    <property type="protein sequence ID" value="QEG20641.1"/>
    <property type="molecule type" value="Genomic_DNA"/>
</dbReference>
<accession>A0A5B9PC09</accession>
<reference evidence="2 3" key="1">
    <citation type="submission" date="2019-08" db="EMBL/GenBank/DDBJ databases">
        <title>Deep-cultivation of Planctomycetes and their phenomic and genomic characterization uncovers novel biology.</title>
        <authorList>
            <person name="Wiegand S."/>
            <person name="Jogler M."/>
            <person name="Boedeker C."/>
            <person name="Pinto D."/>
            <person name="Vollmers J."/>
            <person name="Rivas-Marin E."/>
            <person name="Kohn T."/>
            <person name="Peeters S.H."/>
            <person name="Heuer A."/>
            <person name="Rast P."/>
            <person name="Oberbeckmann S."/>
            <person name="Bunk B."/>
            <person name="Jeske O."/>
            <person name="Meyerdierks A."/>
            <person name="Storesund J.E."/>
            <person name="Kallscheuer N."/>
            <person name="Luecker S."/>
            <person name="Lage O.M."/>
            <person name="Pohl T."/>
            <person name="Merkel B.J."/>
            <person name="Hornburger P."/>
            <person name="Mueller R.-W."/>
            <person name="Bruemmer F."/>
            <person name="Labrenz M."/>
            <person name="Spormann A.M."/>
            <person name="Op den Camp H."/>
            <person name="Overmann J."/>
            <person name="Amann R."/>
            <person name="Jetten M.S.M."/>
            <person name="Mascher T."/>
            <person name="Medema M.H."/>
            <person name="Devos D.P."/>
            <person name="Kaster A.-K."/>
            <person name="Ovreas L."/>
            <person name="Rohde M."/>
            <person name="Galperin M.Y."/>
            <person name="Jogler C."/>
        </authorList>
    </citation>
    <scope>NUCLEOTIDE SEQUENCE [LARGE SCALE GENOMIC DNA]</scope>
    <source>
        <strain evidence="2 3">FC18</strain>
    </source>
</reference>
<proteinExistence type="predicted"/>
<organism evidence="2 3">
    <name type="scientific">Mariniblastus fucicola</name>
    <dbReference type="NCBI Taxonomy" id="980251"/>
    <lineage>
        <taxon>Bacteria</taxon>
        <taxon>Pseudomonadati</taxon>
        <taxon>Planctomycetota</taxon>
        <taxon>Planctomycetia</taxon>
        <taxon>Pirellulales</taxon>
        <taxon>Pirellulaceae</taxon>
        <taxon>Mariniblastus</taxon>
    </lineage>
</organism>
<keyword evidence="1" id="KW-0175">Coiled coil</keyword>
<evidence type="ECO:0000313" key="3">
    <source>
        <dbReference type="Proteomes" id="UP000322214"/>
    </source>
</evidence>
<dbReference type="GO" id="GO:0015562">
    <property type="term" value="F:efflux transmembrane transporter activity"/>
    <property type="evidence" value="ECO:0007669"/>
    <property type="project" value="InterPro"/>
</dbReference>
<dbReference type="Gene3D" id="1.20.1600.10">
    <property type="entry name" value="Outer membrane efflux proteins (OEP)"/>
    <property type="match status" value="2"/>
</dbReference>
<name>A0A5B9PC09_9BACT</name>
<keyword evidence="3" id="KW-1185">Reference proteome</keyword>
<dbReference type="SUPFAM" id="SSF56954">
    <property type="entry name" value="Outer membrane efflux proteins (OEP)"/>
    <property type="match status" value="2"/>
</dbReference>
<evidence type="ECO:0000256" key="1">
    <source>
        <dbReference type="SAM" id="Coils"/>
    </source>
</evidence>
<evidence type="ECO:0000313" key="2">
    <source>
        <dbReference type="EMBL" id="QEG20641.1"/>
    </source>
</evidence>
<sequence>MLPQKILTLTGLVLVALIFVGCRSRTWHYQKADQMAHCLINEKSNSIPEGLPVDFSLVPSPESRLAPEGCLACPTLPQTPVELYAYDLPLRGKIPDQLQLEEELEKPDESAIVGTAIPPEAWQSLPESCLERMFDFESIRIEADFTKEKLGSDPIVSRSGSNAPKLDLRDIVDLALLNSRDYQTQKESLYLVSLQLAQERFAYTTKFSAGRNGADLNYGNDRNFGATVERLGVPSSLQIDRMLVTGGDLLASFANNILLTFDGPSGFTTDVSSSVLIEFVQPLIQTDVQFESLTQAERDLVYAARDFARFRKSFFVDFASQYYDLIASFRQIEIDSQNYFSLVRAFNQAEAEYSAGLVPRFQVDQVEQSLLNGRGRLIGTCNGVEQSLDRLKLELGLPTETPINVDLDELNELTRLDQLSVSADSANRVLRRLTAALQKPDRAELASTAAVLLDRMIEAKDLASDNGEENESLANFEALRAQFLIDYARLNAERIRLDLDAEIRSESPSTPVIFQRSIAYCNALLSLINRQLNAAELDGEESDVEAIEEYRDSAETQAEEVEALGSKLQELIENEEIDKLVSLINESDVIQKDLNKFVDRLDSQFEISNSDSADADLERIREAALQVIELANTELQGSDLGLKPIDIDMDDAMITAIVLRYELMNQRGAVADDWRQIKLAADELKSVMTLRASQRIDTEPGANQPFNFDLDHSSTSLGLSFDAPLNRFSQRNSFRGSIIGYQRSLRSLKQLEDNIKFSVRNDLRSLTLDREQYLIAVASAALAYERVVSTSLEFRLGTGGVSARDFLEAQTAYTDALSNVASRHIQYIVDRTQLFFDLELLTVDEEGFWGDLRNEDLQPEPYHEIPDWGVPVYGNLPNVRHSSTVKQILQPVFRGLTQ</sequence>
<dbReference type="OrthoDB" id="238432at2"/>
<gene>
    <name evidence="2" type="ORF">MFFC18_04910</name>
</gene>
<dbReference type="RefSeq" id="WP_075084749.1">
    <property type="nucleotide sequence ID" value="NZ_CP042912.1"/>
</dbReference>
<dbReference type="Proteomes" id="UP000322214">
    <property type="component" value="Chromosome"/>
</dbReference>
<dbReference type="AlphaFoldDB" id="A0A5B9PC09"/>
<dbReference type="PANTHER" id="PTHR30203:SF33">
    <property type="entry name" value="BLR4455 PROTEIN"/>
    <property type="match status" value="1"/>
</dbReference>
<dbReference type="PANTHER" id="PTHR30203">
    <property type="entry name" value="OUTER MEMBRANE CATION EFFLUX PROTEIN"/>
    <property type="match status" value="1"/>
</dbReference>
<protein>
    <submittedName>
        <fullName evidence="2">Outer membrane efflux protein</fullName>
    </submittedName>
</protein>
<dbReference type="KEGG" id="mff:MFFC18_04910"/>
<dbReference type="InterPro" id="IPR010131">
    <property type="entry name" value="MdtP/NodT-like"/>
</dbReference>
<dbReference type="PROSITE" id="PS51257">
    <property type="entry name" value="PROKAR_LIPOPROTEIN"/>
    <property type="match status" value="1"/>
</dbReference>
<feature type="coiled-coil region" evidence="1">
    <location>
        <begin position="544"/>
        <end position="578"/>
    </location>
</feature>